<keyword evidence="2" id="KW-1185">Reference proteome</keyword>
<sequence>MDVSERERSARVVLVCGPAGSGKSTHALRLEREGFARLSFDEEAWRLGHRTHPVPGPVAEVVHARLREQLVALVGQGRDVVVDTSFWSRAARDSYRALVAPFGLVPVVHHLATPRDEVLRRLARRAGTGPHDVVVPPDLARDYLEGFEPPDPDEGPVVVVR</sequence>
<dbReference type="AlphaFoldDB" id="A0A4Y3KPW4"/>
<dbReference type="Gene3D" id="3.40.50.300">
    <property type="entry name" value="P-loop containing nucleotide triphosphate hydrolases"/>
    <property type="match status" value="1"/>
</dbReference>
<evidence type="ECO:0000313" key="2">
    <source>
        <dbReference type="Proteomes" id="UP000320461"/>
    </source>
</evidence>
<dbReference type="SUPFAM" id="SSF52540">
    <property type="entry name" value="P-loop containing nucleoside triphosphate hydrolases"/>
    <property type="match status" value="1"/>
</dbReference>
<dbReference type="EMBL" id="BJLQ01000064">
    <property type="protein sequence ID" value="GEA85953.1"/>
    <property type="molecule type" value="Genomic_DNA"/>
</dbReference>
<dbReference type="Pfam" id="PF13671">
    <property type="entry name" value="AAA_33"/>
    <property type="match status" value="1"/>
</dbReference>
<name>A0A4Y3KPW4_9CELL</name>
<accession>A0A4Y3KPW4</accession>
<comment type="caution">
    <text evidence="1">The sequence shown here is derived from an EMBL/GenBank/DDBJ whole genome shotgun (WGS) entry which is preliminary data.</text>
</comment>
<gene>
    <name evidence="1" type="ORF">CGE01nite_32040</name>
</gene>
<dbReference type="Proteomes" id="UP000320461">
    <property type="component" value="Unassembled WGS sequence"/>
</dbReference>
<dbReference type="RefSeq" id="WP_053071712.1">
    <property type="nucleotide sequence ID" value="NZ_BJLQ01000064.1"/>
</dbReference>
<proteinExistence type="predicted"/>
<reference evidence="1 2" key="1">
    <citation type="submission" date="2019-06" db="EMBL/GenBank/DDBJ databases">
        <title>Whole genome shotgun sequence of Cellulomonas gelida NBRC 3748.</title>
        <authorList>
            <person name="Hosoyama A."/>
            <person name="Uohara A."/>
            <person name="Ohji S."/>
            <person name="Ichikawa N."/>
        </authorList>
    </citation>
    <scope>NUCLEOTIDE SEQUENCE [LARGE SCALE GENOMIC DNA]</scope>
    <source>
        <strain evidence="1 2">NBRC 3748</strain>
    </source>
</reference>
<evidence type="ECO:0000313" key="1">
    <source>
        <dbReference type="EMBL" id="GEA85953.1"/>
    </source>
</evidence>
<protein>
    <recommendedName>
        <fullName evidence="3">ATP-binding protein</fullName>
    </recommendedName>
</protein>
<evidence type="ECO:0008006" key="3">
    <source>
        <dbReference type="Google" id="ProtNLM"/>
    </source>
</evidence>
<organism evidence="1 2">
    <name type="scientific">Cellulomonas gelida</name>
    <dbReference type="NCBI Taxonomy" id="1712"/>
    <lineage>
        <taxon>Bacteria</taxon>
        <taxon>Bacillati</taxon>
        <taxon>Actinomycetota</taxon>
        <taxon>Actinomycetes</taxon>
        <taxon>Micrococcales</taxon>
        <taxon>Cellulomonadaceae</taxon>
        <taxon>Cellulomonas</taxon>
    </lineage>
</organism>
<dbReference type="InterPro" id="IPR027417">
    <property type="entry name" value="P-loop_NTPase"/>
</dbReference>